<dbReference type="Pfam" id="PF14529">
    <property type="entry name" value="Exo_endo_phos_2"/>
    <property type="match status" value="1"/>
</dbReference>
<proteinExistence type="predicted"/>
<organism evidence="2 3">
    <name type="scientific">Drosophila suzukii</name>
    <name type="common">Spotted-wing drosophila fruit fly</name>
    <dbReference type="NCBI Taxonomy" id="28584"/>
    <lineage>
        <taxon>Eukaryota</taxon>
        <taxon>Metazoa</taxon>
        <taxon>Ecdysozoa</taxon>
        <taxon>Arthropoda</taxon>
        <taxon>Hexapoda</taxon>
        <taxon>Insecta</taxon>
        <taxon>Pterygota</taxon>
        <taxon>Neoptera</taxon>
        <taxon>Endopterygota</taxon>
        <taxon>Diptera</taxon>
        <taxon>Brachycera</taxon>
        <taxon>Muscomorpha</taxon>
        <taxon>Ephydroidea</taxon>
        <taxon>Drosophilidae</taxon>
        <taxon>Drosophila</taxon>
        <taxon>Sophophora</taxon>
    </lineage>
</organism>
<dbReference type="InterPro" id="IPR036691">
    <property type="entry name" value="Endo/exonu/phosph_ase_sf"/>
</dbReference>
<reference evidence="3" key="1">
    <citation type="submission" date="2025-08" db="UniProtKB">
        <authorList>
            <consortium name="RefSeq"/>
        </authorList>
    </citation>
    <scope>IDENTIFICATION</scope>
</reference>
<name>A0ABM4TZF0_DROSZ</name>
<dbReference type="GeneID" id="139354972"/>
<dbReference type="PANTHER" id="PTHR33273">
    <property type="entry name" value="DOMAIN-CONTAINING PROTEIN, PUTATIVE-RELATED"/>
    <property type="match status" value="1"/>
</dbReference>
<dbReference type="RefSeq" id="XP_070855347.1">
    <property type="nucleotide sequence ID" value="XM_070999246.1"/>
</dbReference>
<keyword evidence="2" id="KW-1185">Reference proteome</keyword>
<evidence type="ECO:0000313" key="2">
    <source>
        <dbReference type="Proteomes" id="UP001652628"/>
    </source>
</evidence>
<accession>A0ABM4TZF0</accession>
<protein>
    <recommendedName>
        <fullName evidence="1">Endonuclease/exonuclease/phosphatase domain-containing protein</fullName>
    </recommendedName>
</protein>
<sequence length="260" mass="28554">MIDPDSRVLWKLCPLTVEFPDGMVVWQWAAQDLLKQTVRELGSEVAILSEPYRVESRSDWVTDRTGKAALWLCGVSVPPMRDTRAVEGFVRANVGGTWMISDLRGRSNVVIGSDFNAWAEEWGSLYTNARGRTILEAIALLDIVLLNEGSQHTFNRAGAGSIIDLSFASSSLSRSSRWRIDEVFTASDHEAILLTVGGPPCQSQPMTGPGKAYRQDTFRTQTFASALEGLAVSELDSADVAANKLAARLEEACDQSMQQR</sequence>
<gene>
    <name evidence="3" type="primary">LOC139354972</name>
</gene>
<dbReference type="InterPro" id="IPR005135">
    <property type="entry name" value="Endo/exonuclease/phosphatase"/>
</dbReference>
<evidence type="ECO:0000259" key="1">
    <source>
        <dbReference type="Pfam" id="PF14529"/>
    </source>
</evidence>
<evidence type="ECO:0000313" key="3">
    <source>
        <dbReference type="RefSeq" id="XP_070855347.1"/>
    </source>
</evidence>
<feature type="domain" description="Endonuclease/exonuclease/phosphatase" evidence="1">
    <location>
        <begin position="104"/>
        <end position="192"/>
    </location>
</feature>
<dbReference type="PANTHER" id="PTHR33273:SF4">
    <property type="entry name" value="ENDONUCLEASE_EXONUCLEASE_PHOSPHATASE DOMAIN-CONTAINING PROTEIN"/>
    <property type="match status" value="1"/>
</dbReference>
<dbReference type="Proteomes" id="UP001652628">
    <property type="component" value="Unplaced"/>
</dbReference>
<dbReference type="Gene3D" id="3.60.10.10">
    <property type="entry name" value="Endonuclease/exonuclease/phosphatase"/>
    <property type="match status" value="1"/>
</dbReference>
<dbReference type="SUPFAM" id="SSF56219">
    <property type="entry name" value="DNase I-like"/>
    <property type="match status" value="1"/>
</dbReference>